<feature type="region of interest" description="Disordered" evidence="1">
    <location>
        <begin position="39"/>
        <end position="71"/>
    </location>
</feature>
<gene>
    <name evidence="2" type="ORF">AS026_34550</name>
</gene>
<dbReference type="Proteomes" id="UP000068164">
    <property type="component" value="Unassembled WGS sequence"/>
</dbReference>
<protein>
    <submittedName>
        <fullName evidence="2">Uncharacterized protein</fullName>
    </submittedName>
</protein>
<name>A0A109JWF2_9HYPH</name>
<reference evidence="2 3" key="1">
    <citation type="submission" date="2015-11" db="EMBL/GenBank/DDBJ databases">
        <title>Draft Genome Sequence of the Strain BR 10423 (Rhizobium sp.) isolated from nodules of Mimosa pudica.</title>
        <authorList>
            <person name="Barauna A.C."/>
            <person name="Zilli J.E."/>
            <person name="Simoes-Araujo J.L."/>
            <person name="Reis V.M."/>
            <person name="James E.K."/>
            <person name="Reis F.B.Jr."/>
            <person name="Rouws L.F."/>
            <person name="Passos S.R."/>
            <person name="Gois S.R."/>
        </authorList>
    </citation>
    <scope>NUCLEOTIDE SEQUENCE [LARGE SCALE GENOMIC DNA]</scope>
    <source>
        <strain evidence="2 3">BR10423</strain>
    </source>
</reference>
<feature type="compositionally biased region" description="Basic residues" evidence="1">
    <location>
        <begin position="39"/>
        <end position="51"/>
    </location>
</feature>
<dbReference type="AlphaFoldDB" id="A0A109JWF2"/>
<evidence type="ECO:0000256" key="1">
    <source>
        <dbReference type="SAM" id="MobiDB-lite"/>
    </source>
</evidence>
<organism evidence="2 3">
    <name type="scientific">Rhizobium altiplani</name>
    <dbReference type="NCBI Taxonomy" id="1864509"/>
    <lineage>
        <taxon>Bacteria</taxon>
        <taxon>Pseudomonadati</taxon>
        <taxon>Pseudomonadota</taxon>
        <taxon>Alphaproteobacteria</taxon>
        <taxon>Hyphomicrobiales</taxon>
        <taxon>Rhizobiaceae</taxon>
        <taxon>Rhizobium/Agrobacterium group</taxon>
        <taxon>Rhizobium</taxon>
    </lineage>
</organism>
<proteinExistence type="predicted"/>
<keyword evidence="3" id="KW-1185">Reference proteome</keyword>
<evidence type="ECO:0000313" key="2">
    <source>
        <dbReference type="EMBL" id="KWV56311.1"/>
    </source>
</evidence>
<sequence>MNENVRKIFAGGFHRGPRTELKIVVLSYDSLPIWTLRGARKGPTKRRKTARLGKPERGQAADPFQAHSKTS</sequence>
<comment type="caution">
    <text evidence="2">The sequence shown here is derived from an EMBL/GenBank/DDBJ whole genome shotgun (WGS) entry which is preliminary data.</text>
</comment>
<dbReference type="EMBL" id="LNCD01000039">
    <property type="protein sequence ID" value="KWV56311.1"/>
    <property type="molecule type" value="Genomic_DNA"/>
</dbReference>
<accession>A0A109JWF2</accession>
<evidence type="ECO:0000313" key="3">
    <source>
        <dbReference type="Proteomes" id="UP000068164"/>
    </source>
</evidence>